<gene>
    <name evidence="2" type="ORF">EKG35_19490</name>
</gene>
<accession>A0A3S0JNC6</accession>
<evidence type="ECO:0000313" key="2">
    <source>
        <dbReference type="EMBL" id="RTQ87064.1"/>
    </source>
</evidence>
<evidence type="ECO:0000256" key="1">
    <source>
        <dbReference type="SAM" id="SignalP"/>
    </source>
</evidence>
<dbReference type="Proteomes" id="UP000276349">
    <property type="component" value="Unassembled WGS sequence"/>
</dbReference>
<organism evidence="2 3">
    <name type="scientific">Lysinibacillus telephonicus</name>
    <dbReference type="NCBI Taxonomy" id="1714840"/>
    <lineage>
        <taxon>Bacteria</taxon>
        <taxon>Bacillati</taxon>
        <taxon>Bacillota</taxon>
        <taxon>Bacilli</taxon>
        <taxon>Bacillales</taxon>
        <taxon>Bacillaceae</taxon>
        <taxon>Lysinibacillus</taxon>
    </lineage>
</organism>
<feature type="signal peptide" evidence="1">
    <location>
        <begin position="1"/>
        <end position="17"/>
    </location>
</feature>
<keyword evidence="2" id="KW-0413">Isomerase</keyword>
<sequence>MKKILLFVFLVTLILTACNSSTSSFSEVENVPNSVQDNVDFNLRLQSITDGGKGSYIVFHSSGDVEADLETQGDTVTIKLNVTNLQNRAVKQNTFYLMTDPKHDVIDVQVNGESIPFDNVTVQ</sequence>
<name>A0A3S0JNC6_9BACI</name>
<evidence type="ECO:0000313" key="3">
    <source>
        <dbReference type="Proteomes" id="UP000276349"/>
    </source>
</evidence>
<dbReference type="RefSeq" id="WP_126296217.1">
    <property type="nucleotide sequence ID" value="NZ_CP155468.1"/>
</dbReference>
<proteinExistence type="predicted"/>
<keyword evidence="3" id="KW-1185">Reference proteome</keyword>
<dbReference type="GO" id="GO:0016853">
    <property type="term" value="F:isomerase activity"/>
    <property type="evidence" value="ECO:0007669"/>
    <property type="project" value="UniProtKB-KW"/>
</dbReference>
<feature type="chain" id="PRO_5038946595" evidence="1">
    <location>
        <begin position="18"/>
        <end position="123"/>
    </location>
</feature>
<comment type="caution">
    <text evidence="2">The sequence shown here is derived from an EMBL/GenBank/DDBJ whole genome shotgun (WGS) entry which is preliminary data.</text>
</comment>
<keyword evidence="1" id="KW-0732">Signal</keyword>
<protein>
    <submittedName>
        <fullName evidence="2">Peptidylprolyl isomerase</fullName>
    </submittedName>
</protein>
<dbReference type="EMBL" id="RXNR01000103">
    <property type="protein sequence ID" value="RTQ87064.1"/>
    <property type="molecule type" value="Genomic_DNA"/>
</dbReference>
<dbReference type="OrthoDB" id="2452916at2"/>
<reference evidence="2 3" key="1">
    <citation type="submission" date="2018-12" db="EMBL/GenBank/DDBJ databases">
        <authorList>
            <person name="Yu L."/>
        </authorList>
    </citation>
    <scope>NUCLEOTIDE SEQUENCE [LARGE SCALE GENOMIC DNA]</scope>
    <source>
        <strain evidence="2 3">S5H2222</strain>
    </source>
</reference>
<dbReference type="AlphaFoldDB" id="A0A3S0JNC6"/>
<dbReference type="PROSITE" id="PS51257">
    <property type="entry name" value="PROKAR_LIPOPROTEIN"/>
    <property type="match status" value="1"/>
</dbReference>